<dbReference type="AlphaFoldDB" id="A0AAF0CPR4"/>
<protein>
    <submittedName>
        <fullName evidence="1">Uncharacterized protein</fullName>
    </submittedName>
</protein>
<keyword evidence="2" id="KW-1185">Reference proteome</keyword>
<accession>A0AAF0CPR4</accession>
<dbReference type="RefSeq" id="WP_330930326.1">
    <property type="nucleotide sequence ID" value="NZ_CP119075.1"/>
</dbReference>
<reference evidence="1" key="1">
    <citation type="submission" date="2023-03" db="EMBL/GenBank/DDBJ databases">
        <title>Lomoglobus Profundus gen. nov., sp. nov., a novel member of the phylum Verrucomicrobia, isolated from deep-marine sediment of South China Sea.</title>
        <authorList>
            <person name="Ahmad T."/>
            <person name="Ishaq S.E."/>
            <person name="Wang F."/>
        </authorList>
    </citation>
    <scope>NUCLEOTIDE SEQUENCE</scope>
    <source>
        <strain evidence="1">LMO-M01</strain>
    </source>
</reference>
<organism evidence="1 2">
    <name type="scientific">Synoicihabitans lomoniglobus</name>
    <dbReference type="NCBI Taxonomy" id="2909285"/>
    <lineage>
        <taxon>Bacteria</taxon>
        <taxon>Pseudomonadati</taxon>
        <taxon>Verrucomicrobiota</taxon>
        <taxon>Opitutia</taxon>
        <taxon>Opitutales</taxon>
        <taxon>Opitutaceae</taxon>
        <taxon>Synoicihabitans</taxon>
    </lineage>
</organism>
<proteinExistence type="predicted"/>
<evidence type="ECO:0000313" key="2">
    <source>
        <dbReference type="Proteomes" id="UP001218638"/>
    </source>
</evidence>
<dbReference type="Proteomes" id="UP001218638">
    <property type="component" value="Chromosome"/>
</dbReference>
<dbReference type="EMBL" id="CP119075">
    <property type="protein sequence ID" value="WED65796.1"/>
    <property type="molecule type" value="Genomic_DNA"/>
</dbReference>
<sequence length="634" mass="68802">MKLFAMLNPDQKRNRTLVPAIWILLAICSGWGLVGCATLPSKQDDLVAATAGEVQTQAWENVQKLTSELGQLDARKHPGVGALVADLRRLANQVTAGTGDNYDAIDAAKLIKENPNYWRASLELAADDSTLAVLEVMVHAAAGDMEAASDLLELVRAGPLMEITLDEAVALQRRAIAAWGLNAPGLTIAMSRGLPPEEQWRPIKQAEAEYPDSPTAALAVLRMRCDLAGIELTAEGEDQRMRDKILAAEPRAMAVLEEHQPLWAAIVKASGEAGDAARRIAEMITPDNTGILNFSEDDLAKLVADFDRIGLPDWALRALRLQMGQRGETNAADMEALRQLLPSLIGEDAATQLVNDWEAGRIAQTVLHPAVPEPTGTASRPIDPVVGGHFERLRREMTALLVTGAPTDSEEEGAQIALARNQRTLGNFEAAETALAAFAARSNDKIALAQETLALAVARGDETEIAMAREALRRVDRKFKRSWFEAANAFVRAGQYREAADTFATGWKNDMADPKVRAFSALHAFGAATLAGETRTEMITDARLLVEEDAWIARLIGAQLGEVSREQLLAEAAEGRDYIATGQHCEAYFALAFAPGQTPSGRQADLESCVRTGMVGYIEYEFALAWLRRNAGWR</sequence>
<gene>
    <name evidence="1" type="ORF">PXH66_02910</name>
</gene>
<dbReference type="KEGG" id="slom:PXH66_02910"/>
<name>A0AAF0CPR4_9BACT</name>
<evidence type="ECO:0000313" key="1">
    <source>
        <dbReference type="EMBL" id="WED65796.1"/>
    </source>
</evidence>